<sequence>MKRSVMGVVAVLGIAIAAIAWQRFGNADAIERSGKAAEAGGQSGSSKTAGGRSIPVVTASVEQKSVATAISAIGTVEPISTVLVSSRIDSQVMQVHVADGQTVQAGDLLFTLDDKPAKAAIALAQANLAKDQADRDQTAGDVERDKPLVKTGAVSQQAYDLAVAAAKRAEASVAADQANLDQAQLTLSYTQIRAPITGRLGVVSVTAGNLVKANTTSSNSNSGAVTSLVTITEVNPIRIAFTVPERNLDAIRAAMTGPTPPKVEAFDSDGRRRIASGQLSFIDSTVDTRSGTIPLKATFDNAAFALWPGQFVRASLQLGTQDNAITVPTVALQAGQDGAFVFVARPDGTAEVRQVTVARTVGDTAVVAEGLKPGERVVTEGQLRLMQGSRISEKTAGTPTATPPRADGVASAVSPT</sequence>
<dbReference type="NCBIfam" id="TIGR01730">
    <property type="entry name" value="RND_mfp"/>
    <property type="match status" value="1"/>
</dbReference>
<dbReference type="InterPro" id="IPR058625">
    <property type="entry name" value="MdtA-like_BSH"/>
</dbReference>
<evidence type="ECO:0000256" key="5">
    <source>
        <dbReference type="ARBA" id="ARBA00022519"/>
    </source>
</evidence>
<proteinExistence type="inferred from homology"/>
<evidence type="ECO:0000256" key="7">
    <source>
        <dbReference type="SAM" id="MobiDB-lite"/>
    </source>
</evidence>
<name>A0A211ZLP6_9PROT</name>
<dbReference type="InterPro" id="IPR058627">
    <property type="entry name" value="MdtA-like_C"/>
</dbReference>
<dbReference type="STRING" id="1122125.GCA_000423185_04536"/>
<dbReference type="InterPro" id="IPR006143">
    <property type="entry name" value="RND_pump_MFP"/>
</dbReference>
<dbReference type="Pfam" id="PF25944">
    <property type="entry name" value="Beta-barrel_RND"/>
    <property type="match status" value="1"/>
</dbReference>
<dbReference type="Pfam" id="PF25876">
    <property type="entry name" value="HH_MFP_RND"/>
    <property type="match status" value="1"/>
</dbReference>
<feature type="region of interest" description="Disordered" evidence="7">
    <location>
        <begin position="388"/>
        <end position="416"/>
    </location>
</feature>
<dbReference type="Gene3D" id="1.10.287.470">
    <property type="entry name" value="Helix hairpin bin"/>
    <property type="match status" value="1"/>
</dbReference>
<keyword evidence="5" id="KW-0997">Cell inner membrane</keyword>
<evidence type="ECO:0000259" key="10">
    <source>
        <dbReference type="Pfam" id="PF25944"/>
    </source>
</evidence>
<reference evidence="13" key="1">
    <citation type="submission" date="2017-05" db="EMBL/GenBank/DDBJ databases">
        <authorList>
            <person name="Macchi M."/>
            <person name="Festa S."/>
            <person name="Coppotelli B.M."/>
            <person name="Morelli I.S."/>
        </authorList>
    </citation>
    <scope>NUCLEOTIDE SEQUENCE [LARGE SCALE GENOMIC DNA]</scope>
    <source>
        <strain evidence="13">I</strain>
    </source>
</reference>
<dbReference type="InterPro" id="IPR058624">
    <property type="entry name" value="MdtA-like_HH"/>
</dbReference>
<evidence type="ECO:0000259" key="8">
    <source>
        <dbReference type="Pfam" id="PF25876"/>
    </source>
</evidence>
<dbReference type="PANTHER" id="PTHR30469:SF36">
    <property type="entry name" value="BLL3903 PROTEIN"/>
    <property type="match status" value="1"/>
</dbReference>
<dbReference type="Gene3D" id="2.40.420.20">
    <property type="match status" value="1"/>
</dbReference>
<dbReference type="AlphaFoldDB" id="A0A211ZLP6"/>
<dbReference type="Gene3D" id="2.40.50.100">
    <property type="match status" value="1"/>
</dbReference>
<dbReference type="PANTHER" id="PTHR30469">
    <property type="entry name" value="MULTIDRUG RESISTANCE PROTEIN MDTA"/>
    <property type="match status" value="1"/>
</dbReference>
<dbReference type="GO" id="GO:1990281">
    <property type="term" value="C:efflux pump complex"/>
    <property type="evidence" value="ECO:0007669"/>
    <property type="project" value="TreeGrafter"/>
</dbReference>
<feature type="compositionally biased region" description="Low complexity" evidence="7">
    <location>
        <begin position="395"/>
        <end position="406"/>
    </location>
</feature>
<dbReference type="GO" id="GO:0015562">
    <property type="term" value="F:efflux transmembrane transporter activity"/>
    <property type="evidence" value="ECO:0007669"/>
    <property type="project" value="TreeGrafter"/>
</dbReference>
<feature type="domain" description="Multidrug resistance protein MdtA-like alpha-helical hairpin" evidence="8">
    <location>
        <begin position="123"/>
        <end position="190"/>
    </location>
</feature>
<organism evidence="12 13">
    <name type="scientific">Inquilinus limosus</name>
    <dbReference type="NCBI Taxonomy" id="171674"/>
    <lineage>
        <taxon>Bacteria</taxon>
        <taxon>Pseudomonadati</taxon>
        <taxon>Pseudomonadota</taxon>
        <taxon>Alphaproteobacteria</taxon>
        <taxon>Rhodospirillales</taxon>
        <taxon>Rhodospirillaceae</taxon>
        <taxon>Inquilinus</taxon>
    </lineage>
</organism>
<dbReference type="SUPFAM" id="SSF111369">
    <property type="entry name" value="HlyD-like secretion proteins"/>
    <property type="match status" value="1"/>
</dbReference>
<dbReference type="Pfam" id="PF25967">
    <property type="entry name" value="RND-MFP_C"/>
    <property type="match status" value="1"/>
</dbReference>
<keyword evidence="13" id="KW-1185">Reference proteome</keyword>
<feature type="domain" description="Multidrug resistance protein MdtA-like barrel-sandwich hybrid" evidence="9">
    <location>
        <begin position="81"/>
        <end position="218"/>
    </location>
</feature>
<evidence type="ECO:0000313" key="13">
    <source>
        <dbReference type="Proteomes" id="UP000196655"/>
    </source>
</evidence>
<gene>
    <name evidence="12" type="ORF">BWR60_15685</name>
</gene>
<feature type="domain" description="Multidrug resistance protein MdtA-like C-terminal permuted SH3" evidence="11">
    <location>
        <begin position="323"/>
        <end position="381"/>
    </location>
</feature>
<dbReference type="Pfam" id="PF25917">
    <property type="entry name" value="BSH_RND"/>
    <property type="match status" value="1"/>
</dbReference>
<evidence type="ECO:0000259" key="9">
    <source>
        <dbReference type="Pfam" id="PF25917"/>
    </source>
</evidence>
<comment type="subcellular location">
    <subcellularLocation>
        <location evidence="1">Cell membrane</location>
    </subcellularLocation>
</comment>
<evidence type="ECO:0000256" key="1">
    <source>
        <dbReference type="ARBA" id="ARBA00004236"/>
    </source>
</evidence>
<evidence type="ECO:0000256" key="3">
    <source>
        <dbReference type="ARBA" id="ARBA00022448"/>
    </source>
</evidence>
<comment type="caution">
    <text evidence="12">The sequence shown here is derived from an EMBL/GenBank/DDBJ whole genome shotgun (WGS) entry which is preliminary data.</text>
</comment>
<evidence type="ECO:0000259" key="11">
    <source>
        <dbReference type="Pfam" id="PF25967"/>
    </source>
</evidence>
<keyword evidence="6" id="KW-0472">Membrane</keyword>
<dbReference type="OrthoDB" id="9783047at2"/>
<evidence type="ECO:0000313" key="12">
    <source>
        <dbReference type="EMBL" id="OWJ66192.1"/>
    </source>
</evidence>
<dbReference type="Proteomes" id="UP000196655">
    <property type="component" value="Unassembled WGS sequence"/>
</dbReference>
<accession>A0A211ZLP6</accession>
<dbReference type="Gene3D" id="2.40.30.170">
    <property type="match status" value="1"/>
</dbReference>
<keyword evidence="3" id="KW-0813">Transport</keyword>
<feature type="domain" description="Multidrug resistance protein MdtA-like beta-barrel" evidence="10">
    <location>
        <begin position="236"/>
        <end position="320"/>
    </location>
</feature>
<dbReference type="RefSeq" id="WP_088151962.1">
    <property type="nucleotide sequence ID" value="NZ_NHON01000027.1"/>
</dbReference>
<dbReference type="InterPro" id="IPR058626">
    <property type="entry name" value="MdtA-like_b-barrel"/>
</dbReference>
<evidence type="ECO:0000256" key="4">
    <source>
        <dbReference type="ARBA" id="ARBA00022475"/>
    </source>
</evidence>
<dbReference type="FunFam" id="2.40.420.20:FF:000001">
    <property type="entry name" value="Efflux RND transporter periplasmic adaptor subunit"/>
    <property type="match status" value="1"/>
</dbReference>
<evidence type="ECO:0000256" key="6">
    <source>
        <dbReference type="ARBA" id="ARBA00023136"/>
    </source>
</evidence>
<dbReference type="EMBL" id="NHON01000027">
    <property type="protein sequence ID" value="OWJ66192.1"/>
    <property type="molecule type" value="Genomic_DNA"/>
</dbReference>
<evidence type="ECO:0000256" key="2">
    <source>
        <dbReference type="ARBA" id="ARBA00009477"/>
    </source>
</evidence>
<protein>
    <submittedName>
        <fullName evidence="12">Uncharacterized protein</fullName>
    </submittedName>
</protein>
<keyword evidence="4" id="KW-1003">Cell membrane</keyword>
<comment type="similarity">
    <text evidence="2">Belongs to the membrane fusion protein (MFP) (TC 8.A.1) family.</text>
</comment>
<dbReference type="GO" id="GO:0030313">
    <property type="term" value="C:cell envelope"/>
    <property type="evidence" value="ECO:0007669"/>
    <property type="project" value="UniProtKB-SubCell"/>
</dbReference>